<proteinExistence type="predicted"/>
<accession>X1KKK8</accession>
<comment type="caution">
    <text evidence="2">The sequence shown here is derived from an EMBL/GenBank/DDBJ whole genome shotgun (WGS) entry which is preliminary data.</text>
</comment>
<organism evidence="2">
    <name type="scientific">marine sediment metagenome</name>
    <dbReference type="NCBI Taxonomy" id="412755"/>
    <lineage>
        <taxon>unclassified sequences</taxon>
        <taxon>metagenomes</taxon>
        <taxon>ecological metagenomes</taxon>
    </lineage>
</organism>
<dbReference type="AlphaFoldDB" id="X1KKK8"/>
<dbReference type="EMBL" id="BARU01035621">
    <property type="protein sequence ID" value="GAH82608.1"/>
    <property type="molecule type" value="Genomic_DNA"/>
</dbReference>
<protein>
    <recommendedName>
        <fullName evidence="3">RING-type domain-containing protein</fullName>
    </recommendedName>
</protein>
<reference evidence="2" key="1">
    <citation type="journal article" date="2014" name="Front. Microbiol.">
        <title>High frequency of phylogenetically diverse reductive dehalogenase-homologous genes in deep subseafloor sedimentary metagenomes.</title>
        <authorList>
            <person name="Kawai M."/>
            <person name="Futagami T."/>
            <person name="Toyoda A."/>
            <person name="Takaki Y."/>
            <person name="Nishi S."/>
            <person name="Hori S."/>
            <person name="Arai W."/>
            <person name="Tsubouchi T."/>
            <person name="Morono Y."/>
            <person name="Uchiyama I."/>
            <person name="Ito T."/>
            <person name="Fujiyama A."/>
            <person name="Inagaki F."/>
            <person name="Takami H."/>
        </authorList>
    </citation>
    <scope>NUCLEOTIDE SEQUENCE</scope>
    <source>
        <strain evidence="2">Expedition CK06-06</strain>
    </source>
</reference>
<feature type="coiled-coil region" evidence="1">
    <location>
        <begin position="6"/>
        <end position="47"/>
    </location>
</feature>
<gene>
    <name evidence="2" type="ORF">S03H2_55727</name>
</gene>
<evidence type="ECO:0000256" key="1">
    <source>
        <dbReference type="SAM" id="Coils"/>
    </source>
</evidence>
<name>X1KKK8_9ZZZZ</name>
<evidence type="ECO:0000313" key="2">
    <source>
        <dbReference type="EMBL" id="GAH82608.1"/>
    </source>
</evidence>
<evidence type="ECO:0008006" key="3">
    <source>
        <dbReference type="Google" id="ProtNLM"/>
    </source>
</evidence>
<keyword evidence="1" id="KW-0175">Coiled coil</keyword>
<sequence>IKNSVLTKIKNRVKELEISITSEKNKLKKIKKRYENLKRKYKYNECNICTSLYKGFSRNCFCKSDQYMCLVCIKKWIMQKINENLNCGKSGICNENVPCPFCKGKMKDFECPFSKAGKEHKKCNWCKKNKEIQDIKNNFIEKFLESNALL</sequence>
<feature type="non-terminal residue" evidence="2">
    <location>
        <position position="1"/>
    </location>
</feature>